<dbReference type="Pfam" id="PF00855">
    <property type="entry name" value="PWWP"/>
    <property type="match status" value="1"/>
</dbReference>
<feature type="domain" description="PWWP" evidence="2">
    <location>
        <begin position="157"/>
        <end position="234"/>
    </location>
</feature>
<feature type="region of interest" description="Disordered" evidence="1">
    <location>
        <begin position="1"/>
        <end position="36"/>
    </location>
</feature>
<evidence type="ECO:0000256" key="1">
    <source>
        <dbReference type="SAM" id="MobiDB-lite"/>
    </source>
</evidence>
<dbReference type="InterPro" id="IPR000313">
    <property type="entry name" value="PWWP_dom"/>
</dbReference>
<dbReference type="PANTHER" id="PTHR10688:SF14">
    <property type="entry name" value="PWWP DOMAIN-CONTAINING PROTEIN"/>
    <property type="match status" value="1"/>
</dbReference>
<dbReference type="EMBL" id="CM031818">
    <property type="protein sequence ID" value="KAG6637965.1"/>
    <property type="molecule type" value="Genomic_DNA"/>
</dbReference>
<dbReference type="SUPFAM" id="SSF63748">
    <property type="entry name" value="Tudor/PWWP/MBT"/>
    <property type="match status" value="1"/>
</dbReference>
<dbReference type="PROSITE" id="PS50812">
    <property type="entry name" value="PWWP"/>
    <property type="match status" value="1"/>
</dbReference>
<dbReference type="Proteomes" id="UP000811246">
    <property type="component" value="Chromosome 10"/>
</dbReference>
<proteinExistence type="predicted"/>
<accession>A0A8T1P5Q8</accession>
<reference evidence="3" key="1">
    <citation type="submission" date="2020-12" db="EMBL/GenBank/DDBJ databases">
        <title>WGS assembly of Carya illinoinensis cv. Pawnee.</title>
        <authorList>
            <person name="Platts A."/>
            <person name="Shu S."/>
            <person name="Wright S."/>
            <person name="Barry K."/>
            <person name="Edger P."/>
            <person name="Pires J.C."/>
            <person name="Schmutz J."/>
        </authorList>
    </citation>
    <scope>NUCLEOTIDE SEQUENCE</scope>
    <source>
        <tissue evidence="3">Leaf</tissue>
    </source>
</reference>
<protein>
    <recommendedName>
        <fullName evidence="2">PWWP domain-containing protein</fullName>
    </recommendedName>
</protein>
<evidence type="ECO:0000313" key="3">
    <source>
        <dbReference type="EMBL" id="KAG6637965.1"/>
    </source>
</evidence>
<dbReference type="AlphaFoldDB" id="A0A8T1P5Q8"/>
<dbReference type="PANTHER" id="PTHR10688">
    <property type="entry name" value="PWWP DOMAIN-CONTAINING PROTEIN"/>
    <property type="match status" value="1"/>
</dbReference>
<comment type="caution">
    <text evidence="3">The sequence shown here is derived from an EMBL/GenBank/DDBJ whole genome shotgun (WGS) entry which is preliminary data.</text>
</comment>
<dbReference type="Gene3D" id="2.30.30.140">
    <property type="match status" value="1"/>
</dbReference>
<dbReference type="InterPro" id="IPR052657">
    <property type="entry name" value="PDP_family_Arabidopsis"/>
</dbReference>
<evidence type="ECO:0000313" key="5">
    <source>
        <dbReference type="Proteomes" id="UP000811609"/>
    </source>
</evidence>
<organism evidence="3 5">
    <name type="scientific">Carya illinoinensis</name>
    <name type="common">Pecan</name>
    <dbReference type="NCBI Taxonomy" id="32201"/>
    <lineage>
        <taxon>Eukaryota</taxon>
        <taxon>Viridiplantae</taxon>
        <taxon>Streptophyta</taxon>
        <taxon>Embryophyta</taxon>
        <taxon>Tracheophyta</taxon>
        <taxon>Spermatophyta</taxon>
        <taxon>Magnoliopsida</taxon>
        <taxon>eudicotyledons</taxon>
        <taxon>Gunneridae</taxon>
        <taxon>Pentapetalae</taxon>
        <taxon>rosids</taxon>
        <taxon>fabids</taxon>
        <taxon>Fagales</taxon>
        <taxon>Juglandaceae</taxon>
        <taxon>Carya</taxon>
    </lineage>
</organism>
<gene>
    <name evidence="3" type="ORF">CIPAW_10G001900</name>
    <name evidence="4" type="ORF">I3842_10G002100</name>
</gene>
<reference evidence="4" key="2">
    <citation type="submission" date="2021-01" db="EMBL/GenBank/DDBJ databases">
        <authorList>
            <person name="Lovell J.T."/>
            <person name="Bentley N."/>
            <person name="Bhattarai G."/>
            <person name="Jenkins J.W."/>
            <person name="Sreedasyam A."/>
            <person name="Alarcon Y."/>
            <person name="Bock C."/>
            <person name="Boston L."/>
            <person name="Carlson J."/>
            <person name="Cervantes K."/>
            <person name="Clermont K."/>
            <person name="Krom N."/>
            <person name="Kubenka K."/>
            <person name="Mamidi S."/>
            <person name="Mattison C."/>
            <person name="Monteros M."/>
            <person name="Pisani C."/>
            <person name="Plott C."/>
            <person name="Rajasekar S."/>
            <person name="Rhein H.S."/>
            <person name="Rohla C."/>
            <person name="Song M."/>
            <person name="Hilaire R.S."/>
            <person name="Shu S."/>
            <person name="Wells L."/>
            <person name="Wang X."/>
            <person name="Webber J."/>
            <person name="Heerema R.J."/>
            <person name="Klein P."/>
            <person name="Conner P."/>
            <person name="Grauke L."/>
            <person name="Grimwood J."/>
            <person name="Schmutz J."/>
            <person name="Randall J.J."/>
        </authorList>
    </citation>
    <scope>NUCLEOTIDE SEQUENCE</scope>
    <source>
        <tissue evidence="4">Leaf</tissue>
    </source>
</reference>
<dbReference type="OrthoDB" id="5964980at2759"/>
<dbReference type="EMBL" id="CM031834">
    <property type="protein sequence ID" value="KAG6690193.1"/>
    <property type="molecule type" value="Genomic_DNA"/>
</dbReference>
<name>A0A8T1P5Q8_CARIL</name>
<dbReference type="Proteomes" id="UP000811609">
    <property type="component" value="Chromosome 10"/>
</dbReference>
<keyword evidence="5" id="KW-1185">Reference proteome</keyword>
<evidence type="ECO:0000259" key="2">
    <source>
        <dbReference type="PROSITE" id="PS50812"/>
    </source>
</evidence>
<sequence length="350" mass="39815">MANNKKKTTNSPKLEQIDNLPYYYSQKPRSSQPKRRSDFSSFFYSAPLYNSGSLPGSSCGEVGLSNVTMNSLNDRNAEGEQLPEHPLVQCCKFQDKELRFSSDFSETLTVEVETVAQNELFDTLSERNVGEQTSDTARSVECTPSHATETNGFCITPGSVVWARTASHMWWPAKITDRRYNSADTRNQDTGGRVLVEFYGSNDMIFMICLSYDPSIVIPSAWLDPTRDLSQLEDCFEERSCNPMEDFQDALKQALQGKECLSSCGELFKSPDDLNDSDQQYHSSQKWTSSISCRAEDDFLERGRGKRERKRKLHFDEVTFPLMSAKKVRRFRIMRYLGLSAPIGSPFFIN</sequence>
<dbReference type="CDD" id="cd05162">
    <property type="entry name" value="PWWP"/>
    <property type="match status" value="1"/>
</dbReference>
<evidence type="ECO:0000313" key="4">
    <source>
        <dbReference type="EMBL" id="KAG6690193.1"/>
    </source>
</evidence>